<accession>A0A0X8GY49</accession>
<name>A0A0X8GY49_9FIRM</name>
<organism evidence="2 3">
    <name type="scientific">Erysipelothrix larvae</name>
    <dbReference type="NCBI Taxonomy" id="1514105"/>
    <lineage>
        <taxon>Bacteria</taxon>
        <taxon>Bacillati</taxon>
        <taxon>Bacillota</taxon>
        <taxon>Erysipelotrichia</taxon>
        <taxon>Erysipelotrichales</taxon>
        <taxon>Erysipelotrichaceae</taxon>
        <taxon>Erysipelothrix</taxon>
    </lineage>
</organism>
<keyword evidence="1" id="KW-1133">Transmembrane helix</keyword>
<dbReference type="Proteomes" id="UP000063781">
    <property type="component" value="Chromosome"/>
</dbReference>
<evidence type="ECO:0000313" key="2">
    <source>
        <dbReference type="EMBL" id="AMC92574.1"/>
    </source>
</evidence>
<feature type="transmembrane region" description="Helical" evidence="1">
    <location>
        <begin position="44"/>
        <end position="74"/>
    </location>
</feature>
<sequence length="282" mass="31685">MVIKLIKNGFIDSWQSFRNVIVAILVAFTLLTLMSFTGESTASVFFVSAAMLAMFALIVAAFVMSIMAFIRLLYKSLYREESYRAFTQPVASWEIFVSKIVVAILWTILISVVASVASLISMSIMFRDLSEVFAVVKDLFSYVLSYIDWSLFLVWGVESLVSTIFTCSLFLMVGAIVNSSRFQNRRVMWFVIIYLLIVFAFGQLIGNFDTSTIVAQLDPGFYQNIENTAISGVVNWADLFTIAVNQAGVQTLLLLTFLKALLAGFMGFATVWLWDHKLEVID</sequence>
<dbReference type="STRING" id="1514105.AOC36_00760"/>
<feature type="transmembrane region" description="Helical" evidence="1">
    <location>
        <begin position="95"/>
        <end position="126"/>
    </location>
</feature>
<reference evidence="2 3" key="1">
    <citation type="submission" date="2015-10" db="EMBL/GenBank/DDBJ databases">
        <title>Erysipelothrix larvae sp. LV19 isolated from the larval gut of the rhinoceros beetle, Trypoxylus dichotomus.</title>
        <authorList>
            <person name="Lim S."/>
            <person name="Kim B.-C."/>
        </authorList>
    </citation>
    <scope>NUCLEOTIDE SEQUENCE [LARGE SCALE GENOMIC DNA]</scope>
    <source>
        <strain evidence="2 3">LV19</strain>
    </source>
</reference>
<dbReference type="AlphaFoldDB" id="A0A0X8GY49"/>
<feature type="transmembrane region" description="Helical" evidence="1">
    <location>
        <begin position="187"/>
        <end position="205"/>
    </location>
</feature>
<evidence type="ECO:0000313" key="3">
    <source>
        <dbReference type="Proteomes" id="UP000063781"/>
    </source>
</evidence>
<dbReference type="OrthoDB" id="9816138at2"/>
<evidence type="ECO:0000256" key="1">
    <source>
        <dbReference type="SAM" id="Phobius"/>
    </source>
</evidence>
<keyword evidence="3" id="KW-1185">Reference proteome</keyword>
<feature type="transmembrane region" description="Helical" evidence="1">
    <location>
        <begin position="20"/>
        <end position="38"/>
    </location>
</feature>
<gene>
    <name evidence="2" type="ORF">AOC36_00760</name>
</gene>
<feature type="transmembrane region" description="Helical" evidence="1">
    <location>
        <begin position="252"/>
        <end position="274"/>
    </location>
</feature>
<dbReference type="RefSeq" id="WP_067630050.1">
    <property type="nucleotide sequence ID" value="NZ_CP013213.1"/>
</dbReference>
<keyword evidence="1" id="KW-0472">Membrane</keyword>
<feature type="transmembrane region" description="Helical" evidence="1">
    <location>
        <begin position="146"/>
        <end position="175"/>
    </location>
</feature>
<proteinExistence type="predicted"/>
<dbReference type="EMBL" id="CP013213">
    <property type="protein sequence ID" value="AMC92574.1"/>
    <property type="molecule type" value="Genomic_DNA"/>
</dbReference>
<dbReference type="KEGG" id="erl:AOC36_00760"/>
<protein>
    <submittedName>
        <fullName evidence="2">Uncharacterized protein</fullName>
    </submittedName>
</protein>
<keyword evidence="1" id="KW-0812">Transmembrane</keyword>